<feature type="transmembrane region" description="Helical" evidence="15">
    <location>
        <begin position="439"/>
        <end position="459"/>
    </location>
</feature>
<evidence type="ECO:0000256" key="13">
    <source>
        <dbReference type="SAM" id="Coils"/>
    </source>
</evidence>
<feature type="transmembrane region" description="Helical" evidence="15">
    <location>
        <begin position="255"/>
        <end position="278"/>
    </location>
</feature>
<reference evidence="18 19" key="1">
    <citation type="submission" date="2015-10" db="EMBL/GenBank/DDBJ databases">
        <authorList>
            <person name="Gilbert D.G."/>
        </authorList>
    </citation>
    <scope>NUCLEOTIDE SEQUENCE [LARGE SCALE GENOMIC DNA]</scope>
    <source>
        <strain evidence="18 19">NRRL B-16712</strain>
    </source>
</reference>
<dbReference type="Gene3D" id="3.30.565.10">
    <property type="entry name" value="Histidine kinase-like ATPase, C-terminal domain"/>
    <property type="match status" value="1"/>
</dbReference>
<feature type="domain" description="Histidine kinase" evidence="16">
    <location>
        <begin position="792"/>
        <end position="886"/>
    </location>
</feature>
<dbReference type="InterPro" id="IPR002293">
    <property type="entry name" value="AA/rel_permease1"/>
</dbReference>
<keyword evidence="7" id="KW-0547">Nucleotide-binding</keyword>
<comment type="catalytic activity">
    <reaction evidence="1">
        <text>ATP + protein L-histidine = ADP + protein N-phospho-L-histidine.</text>
        <dbReference type="EC" id="2.7.13.3"/>
    </reaction>
</comment>
<comment type="caution">
    <text evidence="18">The sequence shown here is derived from an EMBL/GenBank/DDBJ whole genome shotgun (WGS) entry which is preliminary data.</text>
</comment>
<dbReference type="PROSITE" id="PS50109">
    <property type="entry name" value="HIS_KIN"/>
    <property type="match status" value="1"/>
</dbReference>
<feature type="transmembrane region" description="Helical" evidence="15">
    <location>
        <begin position="480"/>
        <end position="500"/>
    </location>
</feature>
<feature type="transmembrane region" description="Helical" evidence="15">
    <location>
        <begin position="140"/>
        <end position="163"/>
    </location>
</feature>
<evidence type="ECO:0000256" key="15">
    <source>
        <dbReference type="SAM" id="Phobius"/>
    </source>
</evidence>
<evidence type="ECO:0000256" key="7">
    <source>
        <dbReference type="ARBA" id="ARBA00022741"/>
    </source>
</evidence>
<keyword evidence="13" id="KW-0175">Coiled coil</keyword>
<dbReference type="Pfam" id="PF13520">
    <property type="entry name" value="AA_permease_2"/>
    <property type="match status" value="1"/>
</dbReference>
<feature type="transmembrane region" description="Helical" evidence="15">
    <location>
        <begin position="408"/>
        <end position="427"/>
    </location>
</feature>
<dbReference type="GO" id="GO:0000155">
    <property type="term" value="F:phosphorelay sensor kinase activity"/>
    <property type="evidence" value="ECO:0007669"/>
    <property type="project" value="InterPro"/>
</dbReference>
<comment type="subcellular location">
    <subcellularLocation>
        <location evidence="2">Membrane</location>
        <topology evidence="2">Multi-pass membrane protein</topology>
    </subcellularLocation>
</comment>
<evidence type="ECO:0000256" key="2">
    <source>
        <dbReference type="ARBA" id="ARBA00004141"/>
    </source>
</evidence>
<dbReference type="CDD" id="cd16917">
    <property type="entry name" value="HATPase_UhpB-NarQ-NarX-like"/>
    <property type="match status" value="1"/>
</dbReference>
<dbReference type="GO" id="GO:0046983">
    <property type="term" value="F:protein dimerization activity"/>
    <property type="evidence" value="ECO:0007669"/>
    <property type="project" value="InterPro"/>
</dbReference>
<dbReference type="SUPFAM" id="SSF55874">
    <property type="entry name" value="ATPase domain of HSP90 chaperone/DNA topoisomerase II/histidine kinase"/>
    <property type="match status" value="1"/>
</dbReference>
<dbReference type="SUPFAM" id="SSF158472">
    <property type="entry name" value="HAMP domain-like"/>
    <property type="match status" value="1"/>
</dbReference>
<keyword evidence="6 15" id="KW-0812">Transmembrane</keyword>
<dbReference type="PANTHER" id="PTHR24421:SF10">
    <property type="entry name" value="NITRATE_NITRITE SENSOR PROTEIN NARQ"/>
    <property type="match status" value="1"/>
</dbReference>
<dbReference type="InterPro" id="IPR003594">
    <property type="entry name" value="HATPase_dom"/>
</dbReference>
<evidence type="ECO:0000256" key="6">
    <source>
        <dbReference type="ARBA" id="ARBA00022692"/>
    </source>
</evidence>
<feature type="transmembrane region" description="Helical" evidence="15">
    <location>
        <begin position="102"/>
        <end position="120"/>
    </location>
</feature>
<evidence type="ECO:0000256" key="12">
    <source>
        <dbReference type="ARBA" id="ARBA00023136"/>
    </source>
</evidence>
<dbReference type="PANTHER" id="PTHR24421">
    <property type="entry name" value="NITRATE/NITRITE SENSOR PROTEIN NARX-RELATED"/>
    <property type="match status" value="1"/>
</dbReference>
<dbReference type="Gene3D" id="1.10.8.500">
    <property type="entry name" value="HAMP domain in histidine kinase"/>
    <property type="match status" value="1"/>
</dbReference>
<keyword evidence="12 15" id="KW-0472">Membrane</keyword>
<name>A0A101J9J7_9ACTN</name>
<evidence type="ECO:0000313" key="19">
    <source>
        <dbReference type="Proteomes" id="UP000053244"/>
    </source>
</evidence>
<keyword evidence="8" id="KW-0418">Kinase</keyword>
<dbReference type="Pfam" id="PF00672">
    <property type="entry name" value="HAMP"/>
    <property type="match status" value="1"/>
</dbReference>
<keyword evidence="5" id="KW-0808">Transferase</keyword>
<evidence type="ECO:0000256" key="14">
    <source>
        <dbReference type="SAM" id="MobiDB-lite"/>
    </source>
</evidence>
<dbReference type="OrthoDB" id="144293at2"/>
<dbReference type="AlphaFoldDB" id="A0A101J9J7"/>
<dbReference type="GO" id="GO:0022857">
    <property type="term" value="F:transmembrane transporter activity"/>
    <property type="evidence" value="ECO:0007669"/>
    <property type="project" value="InterPro"/>
</dbReference>
<dbReference type="CDD" id="cd06225">
    <property type="entry name" value="HAMP"/>
    <property type="match status" value="1"/>
</dbReference>
<dbReference type="EMBL" id="LLZH01000338">
    <property type="protein sequence ID" value="KUL22740.1"/>
    <property type="molecule type" value="Genomic_DNA"/>
</dbReference>
<dbReference type="RefSeq" id="WP_067707050.1">
    <property type="nucleotide sequence ID" value="NZ_LLZH01000338.1"/>
</dbReference>
<proteinExistence type="predicted"/>
<keyword evidence="11" id="KW-0902">Two-component regulatory system</keyword>
<evidence type="ECO:0000256" key="9">
    <source>
        <dbReference type="ARBA" id="ARBA00022840"/>
    </source>
</evidence>
<dbReference type="PROSITE" id="PS50885">
    <property type="entry name" value="HAMP"/>
    <property type="match status" value="1"/>
</dbReference>
<evidence type="ECO:0000256" key="8">
    <source>
        <dbReference type="ARBA" id="ARBA00022777"/>
    </source>
</evidence>
<feature type="coiled-coil region" evidence="13">
    <location>
        <begin position="608"/>
        <end position="674"/>
    </location>
</feature>
<keyword evidence="9" id="KW-0067">ATP-binding</keyword>
<dbReference type="InterPro" id="IPR005467">
    <property type="entry name" value="His_kinase_dom"/>
</dbReference>
<dbReference type="GO" id="GO:0005524">
    <property type="term" value="F:ATP binding"/>
    <property type="evidence" value="ECO:0007669"/>
    <property type="project" value="UniProtKB-KW"/>
</dbReference>
<dbReference type="Pfam" id="PF07730">
    <property type="entry name" value="HisKA_3"/>
    <property type="match status" value="1"/>
</dbReference>
<evidence type="ECO:0000256" key="4">
    <source>
        <dbReference type="ARBA" id="ARBA00022553"/>
    </source>
</evidence>
<dbReference type="EC" id="2.7.13.3" evidence="3"/>
<feature type="transmembrane region" description="Helical" evidence="15">
    <location>
        <begin position="350"/>
        <end position="368"/>
    </location>
</feature>
<evidence type="ECO:0000256" key="11">
    <source>
        <dbReference type="ARBA" id="ARBA00023012"/>
    </source>
</evidence>
<dbReference type="Gene3D" id="1.20.1740.10">
    <property type="entry name" value="Amino acid/polyamine transporter I"/>
    <property type="match status" value="1"/>
</dbReference>
<dbReference type="InterPro" id="IPR011712">
    <property type="entry name" value="Sig_transdc_His_kin_sub3_dim/P"/>
</dbReference>
<keyword evidence="10 15" id="KW-1133">Transmembrane helix</keyword>
<evidence type="ECO:0000256" key="1">
    <source>
        <dbReference type="ARBA" id="ARBA00000085"/>
    </source>
</evidence>
<sequence length="892" mass="95506">MAAVAEASGGHKTPGGAGNEDWSLREHPRTIGWFGTTAMAMGGSNQSLFLIPALVVSQGSAAVPLLLVGLLLAWAAAPGWLELVLMWPNRVGGIAATCAEAFRPYSAVLANLTGVCYWWGWVPTCGLTAILSGSAIHHWVLPQVPVTVLAVVIVVLFTAVNLAGVRWVTRLASPIAVGSAVLAFLSVLGPVLSGRMDWHQAATFDLITPFSGVFGQITSAMAGLYLIGFAAPAFEAATCHVGETKDPVRNVKRAMIASGGMAGVYFLLIPVVWLGVIGTDGLSADLAVSLGPVFGTVLGAAAKSAAIMFMIFNMFHGTLQPLAGAARTLSQLSEDGLLPRVLARRSRTDTPWVATTLTATLAIAFLLAGDPVWMIAAANFTYLIGIGLPSVAVWLLRRHAPDLHRPWRAPRGTVMLGVGAASVWGLSTVLGFEQYGLPTVLFGLTLAYSGAVFYTWRVVRDRRSAGLPVYFRSMHMKLTGAMLAVMVLDGAGYLLAVQTVDRGHLILTTVLQDIFVAVAILTVTVGLVLPGTIAQAAGQLAASADRLAQGTLADLTKAMEALAGGRLEDAHAQVDETPVTVHTRDEIGIMAESFNVMQRQIAKAAIALDVAREELRDHRDHLEDLVARRTEALEAANQEIEQRAGELAEQRQQLSQTLHDLESVERERRQLLAQTIRGREDERTWLAAELHDGPIQRLTAVRYGFEEASLALDLDDVADSKALLLDSQLRLEQEIRDLRTLMTELRPPALNEQGLEPALRDLAASFRRRTGLECPVAVSTTRRMTPEAETVLYRVVQEALTNVANHARAGRARVELIDVPAGDGVDLTIDDDGVGFALEDIPSFVAGGHFGLAGMRERAELTSGRFTVTSTPGGGTRVQIWMPATDREVALP</sequence>
<feature type="transmembrane region" description="Helical" evidence="15">
    <location>
        <begin position="374"/>
        <end position="396"/>
    </location>
</feature>
<gene>
    <name evidence="18" type="ORF">ADL15_47625</name>
</gene>
<feature type="transmembrane region" description="Helical" evidence="15">
    <location>
        <begin position="61"/>
        <end position="81"/>
    </location>
</feature>
<keyword evidence="4" id="KW-0597">Phosphoprotein</keyword>
<organism evidence="18 19">
    <name type="scientific">Actinoplanes awajinensis subsp. mycoplanecinus</name>
    <dbReference type="NCBI Taxonomy" id="135947"/>
    <lineage>
        <taxon>Bacteria</taxon>
        <taxon>Bacillati</taxon>
        <taxon>Actinomycetota</taxon>
        <taxon>Actinomycetes</taxon>
        <taxon>Micromonosporales</taxon>
        <taxon>Micromonosporaceae</taxon>
        <taxon>Actinoplanes</taxon>
    </lineage>
</organism>
<dbReference type="SMART" id="SM00304">
    <property type="entry name" value="HAMP"/>
    <property type="match status" value="1"/>
</dbReference>
<feature type="transmembrane region" description="Helical" evidence="15">
    <location>
        <begin position="213"/>
        <end position="234"/>
    </location>
</feature>
<evidence type="ECO:0000259" key="17">
    <source>
        <dbReference type="PROSITE" id="PS50885"/>
    </source>
</evidence>
<dbReference type="Pfam" id="PF02518">
    <property type="entry name" value="HATPase_c"/>
    <property type="match status" value="1"/>
</dbReference>
<dbReference type="Proteomes" id="UP000053244">
    <property type="component" value="Unassembled WGS sequence"/>
</dbReference>
<dbReference type="InterPro" id="IPR050482">
    <property type="entry name" value="Sensor_HK_TwoCompSys"/>
</dbReference>
<feature type="transmembrane region" description="Helical" evidence="15">
    <location>
        <begin position="506"/>
        <end position="529"/>
    </location>
</feature>
<keyword evidence="19" id="KW-1185">Reference proteome</keyword>
<dbReference type="SMART" id="SM00387">
    <property type="entry name" value="HATPase_c"/>
    <property type="match status" value="1"/>
</dbReference>
<evidence type="ECO:0000256" key="10">
    <source>
        <dbReference type="ARBA" id="ARBA00022989"/>
    </source>
</evidence>
<feature type="transmembrane region" description="Helical" evidence="15">
    <location>
        <begin position="175"/>
        <end position="193"/>
    </location>
</feature>
<accession>A0A101J9J7</accession>
<evidence type="ECO:0000259" key="16">
    <source>
        <dbReference type="PROSITE" id="PS50109"/>
    </source>
</evidence>
<protein>
    <recommendedName>
        <fullName evidence="3">histidine kinase</fullName>
        <ecNumber evidence="3">2.7.13.3</ecNumber>
    </recommendedName>
</protein>
<dbReference type="InterPro" id="IPR003660">
    <property type="entry name" value="HAMP_dom"/>
</dbReference>
<dbReference type="GO" id="GO:0016020">
    <property type="term" value="C:membrane"/>
    <property type="evidence" value="ECO:0007669"/>
    <property type="project" value="UniProtKB-SubCell"/>
</dbReference>
<feature type="transmembrane region" description="Helical" evidence="15">
    <location>
        <begin position="290"/>
        <end position="312"/>
    </location>
</feature>
<evidence type="ECO:0000313" key="18">
    <source>
        <dbReference type="EMBL" id="KUL22740.1"/>
    </source>
</evidence>
<feature type="domain" description="HAMP" evidence="17">
    <location>
        <begin position="546"/>
        <end position="606"/>
    </location>
</feature>
<evidence type="ECO:0000256" key="5">
    <source>
        <dbReference type="ARBA" id="ARBA00022679"/>
    </source>
</evidence>
<feature type="region of interest" description="Disordered" evidence="14">
    <location>
        <begin position="1"/>
        <end position="23"/>
    </location>
</feature>
<feature type="transmembrane region" description="Helical" evidence="15">
    <location>
        <begin position="31"/>
        <end position="55"/>
    </location>
</feature>
<evidence type="ECO:0000256" key="3">
    <source>
        <dbReference type="ARBA" id="ARBA00012438"/>
    </source>
</evidence>
<dbReference type="InterPro" id="IPR036890">
    <property type="entry name" value="HATPase_C_sf"/>
</dbReference>